<organism evidence="3 4">
    <name type="scientific">Urochloa decumbens</name>
    <dbReference type="NCBI Taxonomy" id="240449"/>
    <lineage>
        <taxon>Eukaryota</taxon>
        <taxon>Viridiplantae</taxon>
        <taxon>Streptophyta</taxon>
        <taxon>Embryophyta</taxon>
        <taxon>Tracheophyta</taxon>
        <taxon>Spermatophyta</taxon>
        <taxon>Magnoliopsida</taxon>
        <taxon>Liliopsida</taxon>
        <taxon>Poales</taxon>
        <taxon>Poaceae</taxon>
        <taxon>PACMAD clade</taxon>
        <taxon>Panicoideae</taxon>
        <taxon>Panicodae</taxon>
        <taxon>Paniceae</taxon>
        <taxon>Melinidinae</taxon>
        <taxon>Urochloa</taxon>
    </lineage>
</organism>
<feature type="domain" description="DUF7378" evidence="2">
    <location>
        <begin position="7"/>
        <end position="146"/>
    </location>
</feature>
<accession>A0ABC8VWC7</accession>
<feature type="transmembrane region" description="Helical" evidence="1">
    <location>
        <begin position="23"/>
        <end position="42"/>
    </location>
</feature>
<dbReference type="Proteomes" id="UP001497457">
    <property type="component" value="Chromosome 11b"/>
</dbReference>
<keyword evidence="1" id="KW-0812">Transmembrane</keyword>
<evidence type="ECO:0000313" key="4">
    <source>
        <dbReference type="Proteomes" id="UP001497457"/>
    </source>
</evidence>
<name>A0ABC8VWC7_9POAL</name>
<evidence type="ECO:0000259" key="2">
    <source>
        <dbReference type="Pfam" id="PF24095"/>
    </source>
</evidence>
<proteinExistence type="predicted"/>
<evidence type="ECO:0000313" key="3">
    <source>
        <dbReference type="EMBL" id="CAL4897963.1"/>
    </source>
</evidence>
<keyword evidence="1" id="KW-0472">Membrane</keyword>
<dbReference type="InterPro" id="IPR055802">
    <property type="entry name" value="DUF7378"/>
</dbReference>
<dbReference type="Pfam" id="PF24095">
    <property type="entry name" value="DUF7378"/>
    <property type="match status" value="1"/>
</dbReference>
<protein>
    <recommendedName>
        <fullName evidence="2">DUF7378 domain-containing protein</fullName>
    </recommendedName>
</protein>
<feature type="transmembrane region" description="Helical" evidence="1">
    <location>
        <begin position="62"/>
        <end position="80"/>
    </location>
</feature>
<dbReference type="EMBL" id="OZ075121">
    <property type="protein sequence ID" value="CAL4897963.1"/>
    <property type="molecule type" value="Genomic_DNA"/>
</dbReference>
<feature type="transmembrane region" description="Helical" evidence="1">
    <location>
        <begin position="120"/>
        <end position="141"/>
    </location>
</feature>
<evidence type="ECO:0000256" key="1">
    <source>
        <dbReference type="SAM" id="Phobius"/>
    </source>
</evidence>
<feature type="transmembrane region" description="Helical" evidence="1">
    <location>
        <begin position="92"/>
        <end position="114"/>
    </location>
</feature>
<keyword evidence="1" id="KW-1133">Transmembrane helix</keyword>
<reference evidence="3" key="1">
    <citation type="submission" date="2024-10" db="EMBL/GenBank/DDBJ databases">
        <authorList>
            <person name="Ryan C."/>
        </authorList>
    </citation>
    <scope>NUCLEOTIDE SEQUENCE [LARGE SCALE GENOMIC DNA]</scope>
</reference>
<sequence>MPCWSSITVGEANERDRRSRSCLWARAVFMPMLFLGMALYMASSLYRGPTVRREPWRLLVELAWAPYMTLGEVITGYMNLSLPLAPNAARGALLVFYSVSGVVLMVLGFVVAIYGHASAAVAFAFAFAFGVALLLAFWVWVDRAYRAAHDHLPR</sequence>
<keyword evidence="4" id="KW-1185">Reference proteome</keyword>
<gene>
    <name evidence="3" type="ORF">URODEC1_LOCUS7513</name>
</gene>
<dbReference type="AlphaFoldDB" id="A0ABC8VWC7"/>